<evidence type="ECO:0000256" key="1">
    <source>
        <dbReference type="ARBA" id="ARBA00004123"/>
    </source>
</evidence>
<dbReference type="GO" id="GO:0006397">
    <property type="term" value="P:mRNA processing"/>
    <property type="evidence" value="ECO:0007669"/>
    <property type="project" value="UniProtKB-KW"/>
</dbReference>
<dbReference type="PANTHER" id="PTHR13296:SF0">
    <property type="entry name" value="PRE-MRNA-SPLICING FACTOR SPF27"/>
    <property type="match status" value="1"/>
</dbReference>
<dbReference type="STRING" id="57577.A0A2K3NU41"/>
<evidence type="ECO:0000256" key="8">
    <source>
        <dbReference type="SAM" id="Phobius"/>
    </source>
</evidence>
<feature type="region of interest" description="Disordered" evidence="7">
    <location>
        <begin position="1"/>
        <end position="29"/>
    </location>
</feature>
<evidence type="ECO:0000256" key="3">
    <source>
        <dbReference type="ARBA" id="ARBA00022664"/>
    </source>
</evidence>
<feature type="transmembrane region" description="Helical" evidence="8">
    <location>
        <begin position="184"/>
        <end position="206"/>
    </location>
</feature>
<dbReference type="Pfam" id="PF05700">
    <property type="entry name" value="BCAS2"/>
    <property type="match status" value="2"/>
</dbReference>
<proteinExistence type="inferred from homology"/>
<evidence type="ECO:0000256" key="6">
    <source>
        <dbReference type="ARBA" id="ARBA00023242"/>
    </source>
</evidence>
<dbReference type="GO" id="GO:0071013">
    <property type="term" value="C:catalytic step 2 spliceosome"/>
    <property type="evidence" value="ECO:0007669"/>
    <property type="project" value="TreeGrafter"/>
</dbReference>
<sequence length="294" mass="34142">MGDGSSSSSSNGDVLMLEAPPSYGRSSNSDAEIIDALPYIDDDYSHESVKKEVDRLVEEEMRRSSKKPSDFLKDFPPLPTFNFEEYPMIGREYERVRAAGKPHSIDRGRYELQLPPPNKMNDETAWKLSLQTAQRLLQYQTLRMENLDLLLKYGPHAWKQHNQRLEVYLSRYNPTLCASFCANFAYFAYVWFHGDYATIVVIYLAFYRMQKLAQEQNDKIEKVNRERKYHQQNTAYELNALSMQWNELCQKNIDIKVACASVETHLNELRREAAERGWNLDAITENGQLANSES</sequence>
<keyword evidence="8" id="KW-0812">Transmembrane</keyword>
<keyword evidence="8" id="KW-0472">Membrane</keyword>
<accession>A0A2K3NU41</accession>
<dbReference type="EMBL" id="ASHM01001364">
    <property type="protein sequence ID" value="PNY06545.1"/>
    <property type="molecule type" value="Genomic_DNA"/>
</dbReference>
<dbReference type="GO" id="GO:0071011">
    <property type="term" value="C:precatalytic spliceosome"/>
    <property type="evidence" value="ECO:0007669"/>
    <property type="project" value="TreeGrafter"/>
</dbReference>
<keyword evidence="8" id="KW-1133">Transmembrane helix</keyword>
<name>A0A2K3NU41_TRIPR</name>
<dbReference type="PANTHER" id="PTHR13296">
    <property type="entry name" value="BCAS2 PROTEIN"/>
    <property type="match status" value="1"/>
</dbReference>
<protein>
    <submittedName>
        <fullName evidence="9">Pre-mRNA-splicing factor spf27</fullName>
    </submittedName>
</protein>
<evidence type="ECO:0000313" key="10">
    <source>
        <dbReference type="Proteomes" id="UP000236291"/>
    </source>
</evidence>
<comment type="subcellular location">
    <subcellularLocation>
        <location evidence="1">Nucleus</location>
    </subcellularLocation>
</comment>
<evidence type="ECO:0000256" key="2">
    <source>
        <dbReference type="ARBA" id="ARBA00010788"/>
    </source>
</evidence>
<dbReference type="GO" id="GO:0000974">
    <property type="term" value="C:Prp19 complex"/>
    <property type="evidence" value="ECO:0007669"/>
    <property type="project" value="TreeGrafter"/>
</dbReference>
<keyword evidence="3" id="KW-0507">mRNA processing</keyword>
<evidence type="ECO:0000256" key="4">
    <source>
        <dbReference type="ARBA" id="ARBA00022728"/>
    </source>
</evidence>
<evidence type="ECO:0000313" key="9">
    <source>
        <dbReference type="EMBL" id="PNY06545.1"/>
    </source>
</evidence>
<reference evidence="9 10" key="1">
    <citation type="journal article" date="2014" name="Am. J. Bot.">
        <title>Genome assembly and annotation for red clover (Trifolium pratense; Fabaceae).</title>
        <authorList>
            <person name="Istvanek J."/>
            <person name="Jaros M."/>
            <person name="Krenek A."/>
            <person name="Repkova J."/>
        </authorList>
    </citation>
    <scope>NUCLEOTIDE SEQUENCE [LARGE SCALE GENOMIC DNA]</scope>
    <source>
        <strain evidence="10">cv. Tatra</strain>
        <tissue evidence="9">Young leaves</tissue>
    </source>
</reference>
<organism evidence="9 10">
    <name type="scientific">Trifolium pratense</name>
    <name type="common">Red clover</name>
    <dbReference type="NCBI Taxonomy" id="57577"/>
    <lineage>
        <taxon>Eukaryota</taxon>
        <taxon>Viridiplantae</taxon>
        <taxon>Streptophyta</taxon>
        <taxon>Embryophyta</taxon>
        <taxon>Tracheophyta</taxon>
        <taxon>Spermatophyta</taxon>
        <taxon>Magnoliopsida</taxon>
        <taxon>eudicotyledons</taxon>
        <taxon>Gunneridae</taxon>
        <taxon>Pentapetalae</taxon>
        <taxon>rosids</taxon>
        <taxon>fabids</taxon>
        <taxon>Fabales</taxon>
        <taxon>Fabaceae</taxon>
        <taxon>Papilionoideae</taxon>
        <taxon>50 kb inversion clade</taxon>
        <taxon>NPAAA clade</taxon>
        <taxon>Hologalegina</taxon>
        <taxon>IRL clade</taxon>
        <taxon>Trifolieae</taxon>
        <taxon>Trifolium</taxon>
    </lineage>
</organism>
<feature type="compositionally biased region" description="Low complexity" evidence="7">
    <location>
        <begin position="1"/>
        <end position="10"/>
    </location>
</feature>
<keyword evidence="6" id="KW-0539">Nucleus</keyword>
<keyword evidence="5" id="KW-0508">mRNA splicing</keyword>
<reference evidence="9 10" key="2">
    <citation type="journal article" date="2017" name="Front. Plant Sci.">
        <title>Gene Classification and Mining of Molecular Markers Useful in Red Clover (Trifolium pratense) Breeding.</title>
        <authorList>
            <person name="Istvanek J."/>
            <person name="Dluhosova J."/>
            <person name="Dluhos P."/>
            <person name="Patkova L."/>
            <person name="Nedelnik J."/>
            <person name="Repkova J."/>
        </authorList>
    </citation>
    <scope>NUCLEOTIDE SEQUENCE [LARGE SCALE GENOMIC DNA]</scope>
    <source>
        <strain evidence="10">cv. Tatra</strain>
        <tissue evidence="9">Young leaves</tissue>
    </source>
</reference>
<gene>
    <name evidence="9" type="ORF">L195_g003015</name>
</gene>
<dbReference type="Proteomes" id="UP000236291">
    <property type="component" value="Unassembled WGS sequence"/>
</dbReference>
<keyword evidence="4" id="KW-0747">Spliceosome</keyword>
<evidence type="ECO:0000256" key="5">
    <source>
        <dbReference type="ARBA" id="ARBA00023187"/>
    </source>
</evidence>
<evidence type="ECO:0000256" key="7">
    <source>
        <dbReference type="SAM" id="MobiDB-lite"/>
    </source>
</evidence>
<dbReference type="InterPro" id="IPR008409">
    <property type="entry name" value="SPF27"/>
</dbReference>
<comment type="similarity">
    <text evidence="2">Belongs to the SPF27 family.</text>
</comment>
<dbReference type="GO" id="GO:0008380">
    <property type="term" value="P:RNA splicing"/>
    <property type="evidence" value="ECO:0007669"/>
    <property type="project" value="UniProtKB-KW"/>
</dbReference>
<comment type="caution">
    <text evidence="9">The sequence shown here is derived from an EMBL/GenBank/DDBJ whole genome shotgun (WGS) entry which is preliminary data.</text>
</comment>
<dbReference type="AlphaFoldDB" id="A0A2K3NU41"/>